<dbReference type="InterPro" id="IPR044855">
    <property type="entry name" value="CoA-Trfase_III_dom3_sf"/>
</dbReference>
<dbReference type="InterPro" id="IPR023606">
    <property type="entry name" value="CoA-Trfase_III_dom_1_sf"/>
</dbReference>
<dbReference type="PANTHER" id="PTHR48207">
    <property type="entry name" value="SUCCINATE--HYDROXYMETHYLGLUTARATE COA-TRANSFERASE"/>
    <property type="match status" value="1"/>
</dbReference>
<evidence type="ECO:0000256" key="1">
    <source>
        <dbReference type="ARBA" id="ARBA00022679"/>
    </source>
</evidence>
<dbReference type="PANTHER" id="PTHR48207:SF3">
    <property type="entry name" value="SUCCINATE--HYDROXYMETHYLGLUTARATE COA-TRANSFERASE"/>
    <property type="match status" value="1"/>
</dbReference>
<sequence length="412" mass="44255">MAALDGLKVVDLTRYLSGPTLTMLLADLGADVVKVETLPTGDPARQSGPFHEEESVYYLASNRNKRSLAVDLRQAEGRELLLRLIDDADVFVQNYRPGTANAMGLGADELRARNPRLIYVNISGFGTRPPGDALPGFDQTAQAMSGLMSVTGTEDTGALRVGIAVSDSSTGVFAAVGVLAALHERDRTGQGAVVEASLMESTLTLMSYQAQKYLSLGIVPGRDGNDHPIMFPQGTFKTGEGSITLASGNEKMWRRLCAALGLDHLAEDPRYLDNAARMVNRGELRQSIEDVLAHQSAEEWIPQINAAGVPCGPVLDLEQALNHPITRALDMVETVEHRELGPMKVLGQAVKVEGSEKGWLRRPAPMFGEHSIEVARESGVGEAEIHSLLATGVIADLQHVPHDPESTIDAAQ</sequence>
<dbReference type="Gene3D" id="3.30.1540.10">
    <property type="entry name" value="formyl-coa transferase, domain 3"/>
    <property type="match status" value="1"/>
</dbReference>
<reference evidence="2 3" key="1">
    <citation type="journal article" date="2019" name="Int. J. Syst. Evol. Microbiol.">
        <title>The Global Catalogue of Microorganisms (GCM) 10K type strain sequencing project: providing services to taxonomists for standard genome sequencing and annotation.</title>
        <authorList>
            <consortium name="The Broad Institute Genomics Platform"/>
            <consortium name="The Broad Institute Genome Sequencing Center for Infectious Disease"/>
            <person name="Wu L."/>
            <person name="Ma J."/>
        </authorList>
    </citation>
    <scope>NUCLEOTIDE SEQUENCE [LARGE SCALE GENOMIC DNA]</scope>
    <source>
        <strain evidence="2 3">JCM 16378</strain>
    </source>
</reference>
<accession>A0ABN3UER9</accession>
<dbReference type="Proteomes" id="UP001501326">
    <property type="component" value="Unassembled WGS sequence"/>
</dbReference>
<proteinExistence type="predicted"/>
<gene>
    <name evidence="2" type="ORF">GCM10009867_04810</name>
</gene>
<evidence type="ECO:0000313" key="2">
    <source>
        <dbReference type="EMBL" id="GAA2731356.1"/>
    </source>
</evidence>
<dbReference type="SUPFAM" id="SSF89796">
    <property type="entry name" value="CoA-transferase family III (CaiB/BaiF)"/>
    <property type="match status" value="1"/>
</dbReference>
<dbReference type="RefSeq" id="WP_344189909.1">
    <property type="nucleotide sequence ID" value="NZ_BAAARN010000001.1"/>
</dbReference>
<comment type="caution">
    <text evidence="2">The sequence shown here is derived from an EMBL/GenBank/DDBJ whole genome shotgun (WGS) entry which is preliminary data.</text>
</comment>
<evidence type="ECO:0000313" key="3">
    <source>
        <dbReference type="Proteomes" id="UP001501326"/>
    </source>
</evidence>
<protein>
    <submittedName>
        <fullName evidence="2">CaiB/BaiF CoA-transferase family protein</fullName>
    </submittedName>
</protein>
<keyword evidence="1" id="KW-0808">Transferase</keyword>
<name>A0ABN3UER9_9MICO</name>
<dbReference type="Gene3D" id="3.40.50.10540">
    <property type="entry name" value="Crotonobetainyl-coa:carnitine coa-transferase, domain 1"/>
    <property type="match status" value="1"/>
</dbReference>
<dbReference type="InterPro" id="IPR003673">
    <property type="entry name" value="CoA-Trfase_fam_III"/>
</dbReference>
<dbReference type="EMBL" id="BAAARN010000001">
    <property type="protein sequence ID" value="GAA2731356.1"/>
    <property type="molecule type" value="Genomic_DNA"/>
</dbReference>
<dbReference type="InterPro" id="IPR050483">
    <property type="entry name" value="CoA-transferase_III_domain"/>
</dbReference>
<dbReference type="Pfam" id="PF02515">
    <property type="entry name" value="CoA_transf_3"/>
    <property type="match status" value="1"/>
</dbReference>
<organism evidence="2 3">
    <name type="scientific">Pedococcus aerophilus</name>
    <dbReference type="NCBI Taxonomy" id="436356"/>
    <lineage>
        <taxon>Bacteria</taxon>
        <taxon>Bacillati</taxon>
        <taxon>Actinomycetota</taxon>
        <taxon>Actinomycetes</taxon>
        <taxon>Micrococcales</taxon>
        <taxon>Intrasporangiaceae</taxon>
        <taxon>Pedococcus</taxon>
    </lineage>
</organism>
<keyword evidence="3" id="KW-1185">Reference proteome</keyword>